<protein>
    <submittedName>
        <fullName evidence="1">Frataxin-like iron-binding protein CyaY</fullName>
    </submittedName>
</protein>
<dbReference type="RefSeq" id="WP_182493654.1">
    <property type="nucleotide sequence ID" value="NZ_JACJIS010000002.1"/>
</dbReference>
<dbReference type="EMBL" id="JACJIS010000002">
    <property type="protein sequence ID" value="MBA9074011.1"/>
    <property type="molecule type" value="Genomic_DNA"/>
</dbReference>
<evidence type="ECO:0000313" key="2">
    <source>
        <dbReference type="Proteomes" id="UP000555003"/>
    </source>
</evidence>
<accession>A0ABR6DQP6</accession>
<organism evidence="1 2">
    <name type="scientific">Flavobacterium gossypii</name>
    <dbReference type="NCBI Taxonomy" id="1646119"/>
    <lineage>
        <taxon>Bacteria</taxon>
        <taxon>Pseudomonadati</taxon>
        <taxon>Bacteroidota</taxon>
        <taxon>Flavobacteriia</taxon>
        <taxon>Flavobacteriales</taxon>
        <taxon>Flavobacteriaceae</taxon>
        <taxon>Flavobacterium</taxon>
    </lineage>
</organism>
<gene>
    <name evidence="1" type="ORF">GGR22_002178</name>
</gene>
<evidence type="ECO:0000313" key="1">
    <source>
        <dbReference type="EMBL" id="MBA9074011.1"/>
    </source>
</evidence>
<dbReference type="Proteomes" id="UP000555003">
    <property type="component" value="Unassembled WGS sequence"/>
</dbReference>
<name>A0ABR6DQP6_9FLAO</name>
<comment type="caution">
    <text evidence="1">The sequence shown here is derived from an EMBL/GenBank/DDBJ whole genome shotgun (WGS) entry which is preliminary data.</text>
</comment>
<keyword evidence="2" id="KW-1185">Reference proteome</keyword>
<proteinExistence type="predicted"/>
<reference evidence="1 2" key="1">
    <citation type="submission" date="2020-08" db="EMBL/GenBank/DDBJ databases">
        <title>Genomic Encyclopedia of Type Strains, Phase IV (KMG-IV): sequencing the most valuable type-strain genomes for metagenomic binning, comparative biology and taxonomic classification.</title>
        <authorList>
            <person name="Goeker M."/>
        </authorList>
    </citation>
    <scope>NUCLEOTIDE SEQUENCE [LARGE SCALE GENOMIC DNA]</scope>
    <source>
        <strain evidence="1 2">DSM 100397</strain>
    </source>
</reference>
<sequence length="102" mass="12048">MKTLIENTIRNIENKHPEDPTITSDLDYITELLSKNVDDSILIINELNEESIRWISSRFEGLSYKFQNKKFVECLKNLLSKFPNISYLKEDIQEAVEAFYEE</sequence>